<organism evidence="2 3">
    <name type="scientific">Blepharisma stoltei</name>
    <dbReference type="NCBI Taxonomy" id="1481888"/>
    <lineage>
        <taxon>Eukaryota</taxon>
        <taxon>Sar</taxon>
        <taxon>Alveolata</taxon>
        <taxon>Ciliophora</taxon>
        <taxon>Postciliodesmatophora</taxon>
        <taxon>Heterotrichea</taxon>
        <taxon>Heterotrichida</taxon>
        <taxon>Blepharismidae</taxon>
        <taxon>Blepharisma</taxon>
    </lineage>
</organism>
<name>A0AAU9JFI2_9CILI</name>
<comment type="caution">
    <text evidence="2">The sequence shown here is derived from an EMBL/GenBank/DDBJ whole genome shotgun (WGS) entry which is preliminary data.</text>
</comment>
<feature type="region of interest" description="Disordered" evidence="1">
    <location>
        <begin position="1"/>
        <end position="23"/>
    </location>
</feature>
<dbReference type="AlphaFoldDB" id="A0AAU9JFI2"/>
<evidence type="ECO:0000313" key="3">
    <source>
        <dbReference type="Proteomes" id="UP001162131"/>
    </source>
</evidence>
<gene>
    <name evidence="2" type="ORF">BSTOLATCC_MIC36165</name>
</gene>
<protein>
    <submittedName>
        <fullName evidence="2">Uncharacterized protein</fullName>
    </submittedName>
</protein>
<evidence type="ECO:0000256" key="1">
    <source>
        <dbReference type="SAM" id="MobiDB-lite"/>
    </source>
</evidence>
<reference evidence="2" key="1">
    <citation type="submission" date="2021-09" db="EMBL/GenBank/DDBJ databases">
        <authorList>
            <consortium name="AG Swart"/>
            <person name="Singh M."/>
            <person name="Singh A."/>
            <person name="Seah K."/>
            <person name="Emmerich C."/>
        </authorList>
    </citation>
    <scope>NUCLEOTIDE SEQUENCE</scope>
    <source>
        <strain evidence="2">ATCC30299</strain>
    </source>
</reference>
<keyword evidence="3" id="KW-1185">Reference proteome</keyword>
<sequence>MKSAYVIPYPEGPNTPDDGVKPRSILRKSTCEPKSFRVVTRASTIDKKVSFKDPVHELYVVEPIIYKMPRKEASCTCTMF</sequence>
<accession>A0AAU9JFI2</accession>
<dbReference type="Proteomes" id="UP001162131">
    <property type="component" value="Unassembled WGS sequence"/>
</dbReference>
<dbReference type="EMBL" id="CAJZBQ010000036">
    <property type="protein sequence ID" value="CAG9324373.1"/>
    <property type="molecule type" value="Genomic_DNA"/>
</dbReference>
<evidence type="ECO:0000313" key="2">
    <source>
        <dbReference type="EMBL" id="CAG9324373.1"/>
    </source>
</evidence>
<proteinExistence type="predicted"/>